<dbReference type="HOGENOM" id="CLU_2412836_0_0_1"/>
<gene>
    <name evidence="2" type="ORF">AFUB_095080</name>
</gene>
<protein>
    <submittedName>
        <fullName evidence="2">Uncharacterized protein</fullName>
    </submittedName>
</protein>
<keyword evidence="1" id="KW-1133">Transmembrane helix</keyword>
<organism evidence="2 3">
    <name type="scientific">Aspergillus fumigatus (strain CBS 144.89 / FGSC A1163 / CEA10)</name>
    <name type="common">Neosartorya fumigata</name>
    <dbReference type="NCBI Taxonomy" id="451804"/>
    <lineage>
        <taxon>Eukaryota</taxon>
        <taxon>Fungi</taxon>
        <taxon>Dikarya</taxon>
        <taxon>Ascomycota</taxon>
        <taxon>Pezizomycotina</taxon>
        <taxon>Eurotiomycetes</taxon>
        <taxon>Eurotiomycetidae</taxon>
        <taxon>Eurotiales</taxon>
        <taxon>Aspergillaceae</taxon>
        <taxon>Aspergillus</taxon>
        <taxon>Aspergillus subgen. Fumigati</taxon>
    </lineage>
</organism>
<accession>B0YDC5</accession>
<keyword evidence="1" id="KW-0812">Transmembrane</keyword>
<evidence type="ECO:0000313" key="2">
    <source>
        <dbReference type="EMBL" id="EDP47659.1"/>
    </source>
</evidence>
<reference evidence="2 3" key="1">
    <citation type="journal article" date="2008" name="PLoS Genet.">
        <title>Genomic islands in the pathogenic filamentous fungus Aspergillus fumigatus.</title>
        <authorList>
            <person name="Fedorova N.D."/>
            <person name="Khaldi N."/>
            <person name="Joardar V.S."/>
            <person name="Maiti R."/>
            <person name="Amedeo P."/>
            <person name="Anderson M.J."/>
            <person name="Crabtree J."/>
            <person name="Silva J.C."/>
            <person name="Badger J.H."/>
            <person name="Albarraq A."/>
            <person name="Angiuoli S."/>
            <person name="Bussey H."/>
            <person name="Bowyer P."/>
            <person name="Cotty P.J."/>
            <person name="Dyer P.S."/>
            <person name="Egan A."/>
            <person name="Galens K."/>
            <person name="Fraser-Liggett C.M."/>
            <person name="Haas B.J."/>
            <person name="Inman J.M."/>
            <person name="Kent R."/>
            <person name="Lemieux S."/>
            <person name="Malavazi I."/>
            <person name="Orvis J."/>
            <person name="Roemer T."/>
            <person name="Ronning C.M."/>
            <person name="Sundaram J.P."/>
            <person name="Sutton G."/>
            <person name="Turner G."/>
            <person name="Venter J.C."/>
            <person name="White O.R."/>
            <person name="Whitty B.R."/>
            <person name="Youngman P."/>
            <person name="Wolfe K.H."/>
            <person name="Goldman G.H."/>
            <person name="Wortman J.R."/>
            <person name="Jiang B."/>
            <person name="Denning D.W."/>
            <person name="Nierman W.C."/>
        </authorList>
    </citation>
    <scope>NUCLEOTIDE SEQUENCE [LARGE SCALE GENOMIC DNA]</scope>
    <source>
        <strain evidence="3">CBS 144.89 / FGSC A1163 / CEA10</strain>
    </source>
</reference>
<name>B0YDC5_ASPFC</name>
<dbReference type="Proteomes" id="UP000001699">
    <property type="component" value="Unassembled WGS sequence"/>
</dbReference>
<sequence>MPSQPAYFQLDQFSIMPFDGFSFKLQLAAHRCLAVCRDKETAKHVITRYGLAAWGAVVSLWLPEAIIWAVFGEEGKLKSPSDRLLLGLSSHR</sequence>
<dbReference type="AlphaFoldDB" id="B0YDC5"/>
<proteinExistence type="predicted"/>
<keyword evidence="1" id="KW-0472">Membrane</keyword>
<evidence type="ECO:0000256" key="1">
    <source>
        <dbReference type="SAM" id="Phobius"/>
    </source>
</evidence>
<keyword evidence="3" id="KW-1185">Reference proteome</keyword>
<dbReference type="EMBL" id="DS499602">
    <property type="protein sequence ID" value="EDP47659.1"/>
    <property type="molecule type" value="Genomic_DNA"/>
</dbReference>
<feature type="transmembrane region" description="Helical" evidence="1">
    <location>
        <begin position="49"/>
        <end position="71"/>
    </location>
</feature>
<dbReference type="VEuPathDB" id="FungiDB:AFUB_095080"/>
<evidence type="ECO:0000313" key="3">
    <source>
        <dbReference type="Proteomes" id="UP000001699"/>
    </source>
</evidence>